<organism evidence="4 5">
    <name type="scientific">Turnera subulata</name>
    <dbReference type="NCBI Taxonomy" id="218843"/>
    <lineage>
        <taxon>Eukaryota</taxon>
        <taxon>Viridiplantae</taxon>
        <taxon>Streptophyta</taxon>
        <taxon>Embryophyta</taxon>
        <taxon>Tracheophyta</taxon>
        <taxon>Spermatophyta</taxon>
        <taxon>Magnoliopsida</taxon>
        <taxon>eudicotyledons</taxon>
        <taxon>Gunneridae</taxon>
        <taxon>Pentapetalae</taxon>
        <taxon>rosids</taxon>
        <taxon>fabids</taxon>
        <taxon>Malpighiales</taxon>
        <taxon>Passifloraceae</taxon>
        <taxon>Turnera</taxon>
    </lineage>
</organism>
<feature type="compositionally biased region" description="Low complexity" evidence="2">
    <location>
        <begin position="382"/>
        <end position="400"/>
    </location>
</feature>
<dbReference type="Proteomes" id="UP001141552">
    <property type="component" value="Unassembled WGS sequence"/>
</dbReference>
<keyword evidence="1" id="KW-0677">Repeat</keyword>
<evidence type="ECO:0000256" key="2">
    <source>
        <dbReference type="SAM" id="MobiDB-lite"/>
    </source>
</evidence>
<dbReference type="Pfam" id="PF23598">
    <property type="entry name" value="LRR_14"/>
    <property type="match status" value="1"/>
</dbReference>
<dbReference type="PANTHER" id="PTHR47186">
    <property type="entry name" value="LEUCINE-RICH REPEAT-CONTAINING PROTEIN 57"/>
    <property type="match status" value="1"/>
</dbReference>
<proteinExistence type="predicted"/>
<dbReference type="OrthoDB" id="598235at2759"/>
<dbReference type="EMBL" id="JAKUCV010000662">
    <property type="protein sequence ID" value="KAJ4849250.1"/>
    <property type="molecule type" value="Genomic_DNA"/>
</dbReference>
<comment type="caution">
    <text evidence="4">The sequence shown here is derived from an EMBL/GenBank/DDBJ whole genome shotgun (WGS) entry which is preliminary data.</text>
</comment>
<accession>A0A9Q0GFR6</accession>
<protein>
    <recommendedName>
        <fullName evidence="3">Disease resistance R13L4/SHOC-2-like LRR domain-containing protein</fullName>
    </recommendedName>
</protein>
<feature type="region of interest" description="Disordered" evidence="2">
    <location>
        <begin position="378"/>
        <end position="407"/>
    </location>
</feature>
<reference evidence="4" key="1">
    <citation type="submission" date="2022-02" db="EMBL/GenBank/DDBJ databases">
        <authorList>
            <person name="Henning P.M."/>
            <person name="McCubbin A.G."/>
            <person name="Shore J.S."/>
        </authorList>
    </citation>
    <scope>NUCLEOTIDE SEQUENCE</scope>
    <source>
        <strain evidence="4">F60SS</strain>
        <tissue evidence="4">Leaves</tissue>
    </source>
</reference>
<evidence type="ECO:0000313" key="4">
    <source>
        <dbReference type="EMBL" id="KAJ4849250.1"/>
    </source>
</evidence>
<sequence length="407" mass="45919">MNYCTGEVYPYVPNSSKVAYGVPEGTTYYDYVLDLRGAPIEMFPDHIVTLFNLRYLDLRGTRIKKLPESIGRLYNLETLNLYESQVESLPNGIVNLKNLRSLYSSQLKDETYEEFNAEIGTRFPPKLNTLNNLKYLSIVEANSNVVKEIRSMTQLVRLDITTIDGSHKEDLCFAIQNMRLLRWLSVRAAKGDGILCLDALKSPPPFLESLVLVGKLENIPQWFKSLQNPRLLSLGWSRLTNDPLSHLEALPSLRSLYLDTAYEELHLEFKNGFRRLEVLRIYRCHNLQSIRIENGVIPGLKELVIQSCGMLKEVPSGLKYLTRLQELWLSDLSEELIKRIEEPSGVDRPKIIHQYKISSGWWPLRNISSYVDTSEMAQGVTAPPSGSAAAASSGAASSSGEADGTML</sequence>
<dbReference type="PANTHER" id="PTHR47186:SF57">
    <property type="entry name" value="OS02G0478300 PROTEIN"/>
    <property type="match status" value="1"/>
</dbReference>
<evidence type="ECO:0000256" key="1">
    <source>
        <dbReference type="ARBA" id="ARBA00022737"/>
    </source>
</evidence>
<evidence type="ECO:0000259" key="3">
    <source>
        <dbReference type="Pfam" id="PF23598"/>
    </source>
</evidence>
<dbReference type="Gene3D" id="3.80.10.10">
    <property type="entry name" value="Ribonuclease Inhibitor"/>
    <property type="match status" value="1"/>
</dbReference>
<dbReference type="SUPFAM" id="SSF52058">
    <property type="entry name" value="L domain-like"/>
    <property type="match status" value="1"/>
</dbReference>
<dbReference type="AlphaFoldDB" id="A0A9Q0GFR6"/>
<dbReference type="InterPro" id="IPR055414">
    <property type="entry name" value="LRR_R13L4/SHOC2-like"/>
</dbReference>
<reference evidence="4" key="2">
    <citation type="journal article" date="2023" name="Plants (Basel)">
        <title>Annotation of the Turnera subulata (Passifloraceae) Draft Genome Reveals the S-Locus Evolved after the Divergence of Turneroideae from Passifloroideae in a Stepwise Manner.</title>
        <authorList>
            <person name="Henning P.M."/>
            <person name="Roalson E.H."/>
            <person name="Mir W."/>
            <person name="McCubbin A.G."/>
            <person name="Shore J.S."/>
        </authorList>
    </citation>
    <scope>NUCLEOTIDE SEQUENCE</scope>
    <source>
        <strain evidence="4">F60SS</strain>
    </source>
</reference>
<feature type="domain" description="Disease resistance R13L4/SHOC-2-like LRR" evidence="3">
    <location>
        <begin position="43"/>
        <end position="329"/>
    </location>
</feature>
<evidence type="ECO:0000313" key="5">
    <source>
        <dbReference type="Proteomes" id="UP001141552"/>
    </source>
</evidence>
<keyword evidence="5" id="KW-1185">Reference proteome</keyword>
<dbReference type="InterPro" id="IPR032675">
    <property type="entry name" value="LRR_dom_sf"/>
</dbReference>
<gene>
    <name evidence="4" type="ORF">Tsubulata_037655</name>
</gene>
<name>A0A9Q0GFR6_9ROSI</name>